<sequence length="968" mass="106290">MDDAPRQSLCPLCLRPKPAEGECPHCHWPGDVLRSLPQALRPGTVLAGRYRTGKVLGQGGFALTYLALDQSLEIRLCVKEYFPANLALRQDDGSVRIKDPDGAEAFNEGRTRFLHEARILARFEGHPGIVPVRDVFEERGTVYIITGYLEGLTLKQFLREQGGKIPFDRALSLFMPVMDSLRAVHKAGVIHRDVSPENIFLTTEGQVKLLDFGSALVLDGADRGFTVVVKPGYAPAEQYEEGGDQGPWTDVYGLAASLYRSLTGLLPPTGPERVAGKALKTPSELGVPLSSSQEAVLLKALAEAPQDRYPDVEAFQRALVEADEGAKSGGRRERGGGVFGAAFLLFVALALGGWWGWNGLSPQRLEERGRVRLAAGDPKGALPLLERALARSEGPQRELFLLVAQAQISAGKAREGLASLARVESLGSLPPEGLLLAGEAYRLLDEKEKALAFFREAAQLTGDDPSLWLRTARSALAAGRFDRADEAWRKVLALDPDQPEALEGLASASERKSNLDEAIRLRRQLVERAPTAEGWRNLAALLERKGDDDGLLEARRNVVELEPLGSDWAALGRAFLRLRRPSEAAEAFRRQTQAVPEEGEGWRDLGVALLQAGRAQEAAEALYRASALRSGDALLWENLGRAWKESGRFREAEGAFRRALEIDGARRDWWDELGLSLMAQRRFPEAVEALEKADAGEKTERTYRIHLAEALAASGRDVEARELLRKKTEEPLPVEGALLLARILEGQGAFAEAAEAYDRARRLQPGALAPLLGLGRSALSLRHPDRALPFLLEALSLAPEEGETLLLLGRVYLDLKDPDRALIQLKEYLRLRPDDEEGWRLLGEAYLRLGRTDSGGPVVERRPDKKEQGQKGPERKEQEPKKQEIKEQEIEKQEIEKQEIEKQEIEKQEPGQEEPTEEGSGGESPAGGATTAPVEGALSPDIVPEEPIPERPVPSLALPGRDRTVSQP</sequence>
<dbReference type="InterPro" id="IPR051012">
    <property type="entry name" value="CellSynth/LPSAsmb/PSIAsmb"/>
</dbReference>
<keyword evidence="5" id="KW-1133">Transmembrane helix</keyword>
<feature type="region of interest" description="Disordered" evidence="4">
    <location>
        <begin position="852"/>
        <end position="968"/>
    </location>
</feature>
<evidence type="ECO:0000256" key="1">
    <source>
        <dbReference type="ARBA" id="ARBA00022737"/>
    </source>
</evidence>
<dbReference type="Pfam" id="PF14559">
    <property type="entry name" value="TPR_19"/>
    <property type="match status" value="1"/>
</dbReference>
<feature type="compositionally biased region" description="Basic and acidic residues" evidence="4">
    <location>
        <begin position="859"/>
        <end position="910"/>
    </location>
</feature>
<dbReference type="EMBL" id="CP072943">
    <property type="protein sequence ID" value="QTX32796.1"/>
    <property type="molecule type" value="Genomic_DNA"/>
</dbReference>
<dbReference type="InterPro" id="IPR019734">
    <property type="entry name" value="TPR_rpt"/>
</dbReference>
<dbReference type="Gene3D" id="1.25.40.10">
    <property type="entry name" value="Tetratricopeptide repeat domain"/>
    <property type="match status" value="3"/>
</dbReference>
<keyword evidence="5" id="KW-0472">Membrane</keyword>
<dbReference type="AlphaFoldDB" id="A0A9Q7ARR0"/>
<reference evidence="8" key="1">
    <citation type="submission" date="2021-04" db="EMBL/GenBank/DDBJ databases">
        <title>A novel Synergistetes isolate from a pyrite-forming mixed culture.</title>
        <authorList>
            <person name="Bunk B."/>
            <person name="Sproer C."/>
            <person name="Spring S."/>
            <person name="Pester M."/>
        </authorList>
    </citation>
    <scope>NUCLEOTIDE SEQUENCE [LARGE SCALE GENOMIC DNA]</scope>
    <source>
        <strain evidence="8">J.5.4.2-T.3.5.2</strain>
    </source>
</reference>
<dbReference type="InterPro" id="IPR000719">
    <property type="entry name" value="Prot_kinase_dom"/>
</dbReference>
<dbReference type="KEGG" id="aram:KAR29_02360"/>
<dbReference type="RefSeq" id="WP_274374051.1">
    <property type="nucleotide sequence ID" value="NZ_CP072943.1"/>
</dbReference>
<dbReference type="SMART" id="SM00028">
    <property type="entry name" value="TPR"/>
    <property type="match status" value="10"/>
</dbReference>
<evidence type="ECO:0000256" key="2">
    <source>
        <dbReference type="ARBA" id="ARBA00022803"/>
    </source>
</evidence>
<dbReference type="GO" id="GO:0004672">
    <property type="term" value="F:protein kinase activity"/>
    <property type="evidence" value="ECO:0007669"/>
    <property type="project" value="InterPro"/>
</dbReference>
<evidence type="ECO:0000259" key="6">
    <source>
        <dbReference type="PROSITE" id="PS50011"/>
    </source>
</evidence>
<dbReference type="PROSITE" id="PS50005">
    <property type="entry name" value="TPR"/>
    <property type="match status" value="4"/>
</dbReference>
<dbReference type="Proteomes" id="UP000671879">
    <property type="component" value="Chromosome"/>
</dbReference>
<dbReference type="PANTHER" id="PTHR45586:SF1">
    <property type="entry name" value="LIPOPOLYSACCHARIDE ASSEMBLY PROTEIN B"/>
    <property type="match status" value="1"/>
</dbReference>
<dbReference type="GO" id="GO:0005524">
    <property type="term" value="F:ATP binding"/>
    <property type="evidence" value="ECO:0007669"/>
    <property type="project" value="InterPro"/>
</dbReference>
<keyword evidence="8" id="KW-1185">Reference proteome</keyword>
<name>A0A9Q7ARR0_9BACT</name>
<feature type="repeat" description="TPR" evidence="3">
    <location>
        <begin position="465"/>
        <end position="498"/>
    </location>
</feature>
<dbReference type="PANTHER" id="PTHR45586">
    <property type="entry name" value="TPR REPEAT-CONTAINING PROTEIN PA4667"/>
    <property type="match status" value="1"/>
</dbReference>
<accession>A0A9Q7ARR0</accession>
<dbReference type="InterPro" id="IPR011009">
    <property type="entry name" value="Kinase-like_dom_sf"/>
</dbReference>
<feature type="domain" description="Protein kinase" evidence="6">
    <location>
        <begin position="50"/>
        <end position="320"/>
    </location>
</feature>
<dbReference type="Pfam" id="PF00069">
    <property type="entry name" value="Pkinase"/>
    <property type="match status" value="1"/>
</dbReference>
<evidence type="ECO:0000256" key="4">
    <source>
        <dbReference type="SAM" id="MobiDB-lite"/>
    </source>
</evidence>
<feature type="repeat" description="TPR" evidence="3">
    <location>
        <begin position="431"/>
        <end position="464"/>
    </location>
</feature>
<dbReference type="Gene3D" id="3.30.200.20">
    <property type="entry name" value="Phosphorylase Kinase, domain 1"/>
    <property type="match status" value="1"/>
</dbReference>
<dbReference type="InterPro" id="IPR011990">
    <property type="entry name" value="TPR-like_helical_dom_sf"/>
</dbReference>
<dbReference type="PROSITE" id="PS50011">
    <property type="entry name" value="PROTEIN_KINASE_DOM"/>
    <property type="match status" value="1"/>
</dbReference>
<evidence type="ECO:0000313" key="7">
    <source>
        <dbReference type="EMBL" id="QTX32796.1"/>
    </source>
</evidence>
<gene>
    <name evidence="7" type="ORF">KAR29_02360</name>
</gene>
<feature type="transmembrane region" description="Helical" evidence="5">
    <location>
        <begin position="337"/>
        <end position="357"/>
    </location>
</feature>
<evidence type="ECO:0000256" key="3">
    <source>
        <dbReference type="PROSITE-ProRule" id="PRU00339"/>
    </source>
</evidence>
<dbReference type="Gene3D" id="1.10.510.10">
    <property type="entry name" value="Transferase(Phosphotransferase) domain 1"/>
    <property type="match status" value="1"/>
</dbReference>
<keyword evidence="2 3" id="KW-0802">TPR repeat</keyword>
<protein>
    <submittedName>
        <fullName evidence="7">Tetratricopeptide repeat protein</fullName>
    </submittedName>
</protein>
<dbReference type="CDD" id="cd14014">
    <property type="entry name" value="STKc_PknB_like"/>
    <property type="match status" value="1"/>
</dbReference>
<feature type="repeat" description="TPR" evidence="3">
    <location>
        <begin position="633"/>
        <end position="666"/>
    </location>
</feature>
<keyword evidence="5" id="KW-0812">Transmembrane</keyword>
<proteinExistence type="predicted"/>
<dbReference type="InterPro" id="IPR008266">
    <property type="entry name" value="Tyr_kinase_AS"/>
</dbReference>
<keyword evidence="1" id="KW-0677">Repeat</keyword>
<feature type="repeat" description="TPR" evidence="3">
    <location>
        <begin position="802"/>
        <end position="835"/>
    </location>
</feature>
<dbReference type="SUPFAM" id="SSF56112">
    <property type="entry name" value="Protein kinase-like (PK-like)"/>
    <property type="match status" value="1"/>
</dbReference>
<evidence type="ECO:0000313" key="8">
    <source>
        <dbReference type="Proteomes" id="UP000671879"/>
    </source>
</evidence>
<organism evidence="7 8">
    <name type="scientific">Aminithiophilus ramosus</name>
    <dbReference type="NCBI Taxonomy" id="3029084"/>
    <lineage>
        <taxon>Bacteria</taxon>
        <taxon>Thermotogati</taxon>
        <taxon>Synergistota</taxon>
        <taxon>Synergistia</taxon>
        <taxon>Synergistales</taxon>
        <taxon>Aminithiophilaceae</taxon>
        <taxon>Aminithiophilus</taxon>
    </lineage>
</organism>
<dbReference type="SUPFAM" id="SSF48452">
    <property type="entry name" value="TPR-like"/>
    <property type="match status" value="2"/>
</dbReference>
<evidence type="ECO:0000256" key="5">
    <source>
        <dbReference type="SAM" id="Phobius"/>
    </source>
</evidence>
<dbReference type="PROSITE" id="PS00109">
    <property type="entry name" value="PROTEIN_KINASE_TYR"/>
    <property type="match status" value="1"/>
</dbReference>
<dbReference type="Pfam" id="PF13432">
    <property type="entry name" value="TPR_16"/>
    <property type="match status" value="4"/>
</dbReference>